<gene>
    <name evidence="2" type="ORF">DN820_15435</name>
</gene>
<keyword evidence="3" id="KW-1185">Reference proteome</keyword>
<reference evidence="2 3" key="1">
    <citation type="journal article" date="2017" name="Eur. J. Clin. Microbiol. Infect. Dis.">
        <title>Uncommonly isolated clinical Pseudomonas: identification and phylogenetic assignation.</title>
        <authorList>
            <person name="Mulet M."/>
            <person name="Gomila M."/>
            <person name="Ramirez A."/>
            <person name="Cardew S."/>
            <person name="Moore E.R."/>
            <person name="Lalucat J."/>
            <person name="Garcia-Valdes E."/>
        </authorList>
    </citation>
    <scope>NUCLEOTIDE SEQUENCE [LARGE SCALE GENOMIC DNA]</scope>
    <source>
        <strain evidence="2 3">SD129</strain>
    </source>
</reference>
<dbReference type="PANTHER" id="PTHR43792">
    <property type="entry name" value="GNAT FAMILY, PUTATIVE (AFU_ORTHOLOGUE AFUA_3G00765)-RELATED-RELATED"/>
    <property type="match status" value="1"/>
</dbReference>
<proteinExistence type="predicted"/>
<dbReference type="GO" id="GO:0016747">
    <property type="term" value="F:acyltransferase activity, transferring groups other than amino-acyl groups"/>
    <property type="evidence" value="ECO:0007669"/>
    <property type="project" value="InterPro"/>
</dbReference>
<comment type="caution">
    <text evidence="2">The sequence shown here is derived from an EMBL/GenBank/DDBJ whole genome shotgun (WGS) entry which is preliminary data.</text>
</comment>
<dbReference type="InterPro" id="IPR016181">
    <property type="entry name" value="Acyl_CoA_acyltransferase"/>
</dbReference>
<dbReference type="InterPro" id="IPR051531">
    <property type="entry name" value="N-acetyltransferase"/>
</dbReference>
<dbReference type="PROSITE" id="PS51186">
    <property type="entry name" value="GNAT"/>
    <property type="match status" value="1"/>
</dbReference>
<dbReference type="RefSeq" id="WP_138406960.1">
    <property type="nucleotide sequence ID" value="NZ_QLAE01000004.1"/>
</dbReference>
<evidence type="ECO:0000313" key="2">
    <source>
        <dbReference type="EMBL" id="TLX62513.1"/>
    </source>
</evidence>
<name>A0A5R9QCM9_9GAMM</name>
<evidence type="ECO:0000313" key="3">
    <source>
        <dbReference type="Proteomes" id="UP000306753"/>
    </source>
</evidence>
<dbReference type="PANTHER" id="PTHR43792:SF1">
    <property type="entry name" value="N-ACETYLTRANSFERASE DOMAIN-CONTAINING PROTEIN"/>
    <property type="match status" value="1"/>
</dbReference>
<dbReference type="SUPFAM" id="SSF55729">
    <property type="entry name" value="Acyl-CoA N-acyltransferases (Nat)"/>
    <property type="match status" value="1"/>
</dbReference>
<keyword evidence="2" id="KW-0808">Transferase</keyword>
<dbReference type="EMBL" id="QLAG01000020">
    <property type="protein sequence ID" value="TLX62513.1"/>
    <property type="molecule type" value="Genomic_DNA"/>
</dbReference>
<organism evidence="2 3">
    <name type="scientific">Stutzerimonas nosocomialis</name>
    <dbReference type="NCBI Taxonomy" id="1056496"/>
    <lineage>
        <taxon>Bacteria</taxon>
        <taxon>Pseudomonadati</taxon>
        <taxon>Pseudomonadota</taxon>
        <taxon>Gammaproteobacteria</taxon>
        <taxon>Pseudomonadales</taxon>
        <taxon>Pseudomonadaceae</taxon>
        <taxon>Stutzerimonas</taxon>
    </lineage>
</organism>
<feature type="domain" description="N-acetyltransferase" evidence="1">
    <location>
        <begin position="12"/>
        <end position="171"/>
    </location>
</feature>
<evidence type="ECO:0000259" key="1">
    <source>
        <dbReference type="PROSITE" id="PS51186"/>
    </source>
</evidence>
<dbReference type="Gene3D" id="3.40.630.30">
    <property type="match status" value="1"/>
</dbReference>
<dbReference type="InterPro" id="IPR000182">
    <property type="entry name" value="GNAT_dom"/>
</dbReference>
<dbReference type="Pfam" id="PF13302">
    <property type="entry name" value="Acetyltransf_3"/>
    <property type="match status" value="1"/>
</dbReference>
<protein>
    <submittedName>
        <fullName evidence="2">GNAT family N-acetyltransferase</fullName>
    </submittedName>
</protein>
<sequence length="185" mass="21121">MSEPIELETPRLWLRTWRDEDLDPLAKMSADPEVMRYFPSPITREESAAIIRRCRAHFAEHGFGLWALERKDNGRFIGFTGLGWTGFDAHFTPAIEIGWRLAPDQWGEGFAHEAAEASLACAFGRLGIDEVIAYTAVINEPSRRVMEAVGMTHDPRDDFEHPDLPEGHRLRPHVLYRARRGGWTP</sequence>
<dbReference type="AlphaFoldDB" id="A0A5R9QCM9"/>
<accession>A0A5R9QCM9</accession>
<dbReference type="Proteomes" id="UP000306753">
    <property type="component" value="Unassembled WGS sequence"/>
</dbReference>
<dbReference type="OrthoDB" id="9801656at2"/>